<feature type="compositionally biased region" description="Basic and acidic residues" evidence="5">
    <location>
        <begin position="763"/>
        <end position="783"/>
    </location>
</feature>
<dbReference type="Pfam" id="PF00307">
    <property type="entry name" value="CH"/>
    <property type="match status" value="1"/>
</dbReference>
<dbReference type="SMART" id="SM00033">
    <property type="entry name" value="CH"/>
    <property type="match status" value="1"/>
</dbReference>
<evidence type="ECO:0000256" key="4">
    <source>
        <dbReference type="ARBA" id="ARBA00023242"/>
    </source>
</evidence>
<keyword evidence="4" id="KW-0539">Nucleus</keyword>
<reference evidence="7 8" key="1">
    <citation type="submission" date="2024-09" db="EMBL/GenBank/DDBJ databases">
        <title>A chromosome-level genome assembly of Gray's grenadier anchovy, Coilia grayii.</title>
        <authorList>
            <person name="Fu Z."/>
        </authorList>
    </citation>
    <scope>NUCLEOTIDE SEQUENCE [LARGE SCALE GENOMIC DNA]</scope>
    <source>
        <strain evidence="7">G4</strain>
        <tissue evidence="7">Muscle</tissue>
    </source>
</reference>
<name>A0ABD1K487_9TELE</name>
<comment type="similarity">
    <text evidence="2">Belongs to the Nav/unc-53 family.</text>
</comment>
<feature type="domain" description="Calponin-homology (CH)" evidence="6">
    <location>
        <begin position="385"/>
        <end position="492"/>
    </location>
</feature>
<dbReference type="GO" id="GO:0005634">
    <property type="term" value="C:nucleus"/>
    <property type="evidence" value="ECO:0007669"/>
    <property type="project" value="UniProtKB-SubCell"/>
</dbReference>
<keyword evidence="3" id="KW-0175">Coiled coil</keyword>
<dbReference type="PROSITE" id="PS50021">
    <property type="entry name" value="CH"/>
    <property type="match status" value="1"/>
</dbReference>
<comment type="caution">
    <text evidence="7">The sequence shown here is derived from an EMBL/GenBank/DDBJ whole genome shotgun (WGS) entry which is preliminary data.</text>
</comment>
<feature type="compositionally biased region" description="Polar residues" evidence="5">
    <location>
        <begin position="44"/>
        <end position="60"/>
    </location>
</feature>
<proteinExistence type="inferred from homology"/>
<feature type="compositionally biased region" description="Polar residues" evidence="5">
    <location>
        <begin position="586"/>
        <end position="596"/>
    </location>
</feature>
<dbReference type="InterPro" id="IPR039041">
    <property type="entry name" value="Nav/unc-53"/>
</dbReference>
<feature type="region of interest" description="Disordered" evidence="5">
    <location>
        <begin position="240"/>
        <end position="267"/>
    </location>
</feature>
<dbReference type="FunFam" id="1.10.418.10:FF:000018">
    <property type="entry name" value="Neuron navigator 2"/>
    <property type="match status" value="1"/>
</dbReference>
<dbReference type="PANTHER" id="PTHR12784">
    <property type="entry name" value="STEERIN"/>
    <property type="match status" value="1"/>
</dbReference>
<feature type="compositionally biased region" description="Gly residues" evidence="5">
    <location>
        <begin position="839"/>
        <end position="849"/>
    </location>
</feature>
<comment type="subcellular location">
    <subcellularLocation>
        <location evidence="1">Nucleus</location>
    </subcellularLocation>
</comment>
<organism evidence="7 8">
    <name type="scientific">Coilia grayii</name>
    <name type="common">Gray's grenadier anchovy</name>
    <dbReference type="NCBI Taxonomy" id="363190"/>
    <lineage>
        <taxon>Eukaryota</taxon>
        <taxon>Metazoa</taxon>
        <taxon>Chordata</taxon>
        <taxon>Craniata</taxon>
        <taxon>Vertebrata</taxon>
        <taxon>Euteleostomi</taxon>
        <taxon>Actinopterygii</taxon>
        <taxon>Neopterygii</taxon>
        <taxon>Teleostei</taxon>
        <taxon>Clupei</taxon>
        <taxon>Clupeiformes</taxon>
        <taxon>Clupeoidei</taxon>
        <taxon>Engraulidae</taxon>
        <taxon>Coilinae</taxon>
        <taxon>Coilia</taxon>
    </lineage>
</organism>
<dbReference type="SUPFAM" id="SSF47576">
    <property type="entry name" value="Calponin-homology domain, CH-domain"/>
    <property type="match status" value="1"/>
</dbReference>
<evidence type="ECO:0000256" key="5">
    <source>
        <dbReference type="SAM" id="MobiDB-lite"/>
    </source>
</evidence>
<evidence type="ECO:0000259" key="6">
    <source>
        <dbReference type="PROSITE" id="PS50021"/>
    </source>
</evidence>
<feature type="compositionally biased region" description="Polar residues" evidence="5">
    <location>
        <begin position="496"/>
        <end position="511"/>
    </location>
</feature>
<feature type="compositionally biased region" description="Low complexity" evidence="5">
    <location>
        <begin position="613"/>
        <end position="622"/>
    </location>
</feature>
<evidence type="ECO:0000256" key="2">
    <source>
        <dbReference type="ARBA" id="ARBA00006255"/>
    </source>
</evidence>
<keyword evidence="8" id="KW-1185">Reference proteome</keyword>
<feature type="compositionally biased region" description="Polar residues" evidence="5">
    <location>
        <begin position="714"/>
        <end position="726"/>
    </location>
</feature>
<dbReference type="InterPro" id="IPR036872">
    <property type="entry name" value="CH_dom_sf"/>
</dbReference>
<feature type="compositionally biased region" description="Polar residues" evidence="5">
    <location>
        <begin position="639"/>
        <end position="651"/>
    </location>
</feature>
<feature type="region of interest" description="Disordered" evidence="5">
    <location>
        <begin position="496"/>
        <end position="665"/>
    </location>
</feature>
<feature type="compositionally biased region" description="Gly residues" evidence="5">
    <location>
        <begin position="623"/>
        <end position="632"/>
    </location>
</feature>
<evidence type="ECO:0000256" key="3">
    <source>
        <dbReference type="ARBA" id="ARBA00023054"/>
    </source>
</evidence>
<evidence type="ECO:0000256" key="1">
    <source>
        <dbReference type="ARBA" id="ARBA00004123"/>
    </source>
</evidence>
<sequence>MPAILVASKMKSELPKPVHSALPIPQHPAKTGTLPAGKAKAPLGSQNPHRTLQRNQSLGSAAQVKRSPAAKGSTTDPQVLQRPQGAEGVVEVLQRPQGAKVGVGVGSGCVCEERAESPSAVALSPLQVLQRPQGAEGAVEVGVGGGVGLQQQQGPQHVAGRMKDGSSALSLGCGGRWFFCRAVVWSWSTAPHAGPEDPSTHSCSCFGLCFETAPSATTSLTTGLSKNCPQQQAAHDYYCKHTPARPPARPHRRSTAPPPTSPLPLGLGPGLGLRLGLRWGLGLETGLRWGQGQGLGLGQGLGPGPRLGPGPGLGLELWVQRAFGLLRQEALRNTRICQGVKATTPWSQWPEFERASEEERRWQLLEKQVLFTLYQSDIIFVFSLLQWAHIYTDWANHYLAKTGQQRLIKDLQQDVADGVLLAELIQVVANEKIEDINGYPQSGSQMIENIEACLGFLAAKGVNIKGLCAEEIRNGNLKAILGLFFSLSRYKQQQSQALKATSDTQRPNSPAQRPLPHTGQPLHGSLCPLHGLQRPTSPALKAQTDMTSRLPGPAVRAAEGKLRGGSGVGSRRSQSFNHYDKAKPSLSVTTISTSNSQDKEAIDTPSSAMADPGPLSTSSAQSSGGGSGGGSSGKPWRSKSLNAKHSSTSPMLSVKQPGSGALEVPPKVIAQKSMLEKLKLFNSKGKASPGSGSGEGPRQGAPEVGALEADSRPGTPSTVVGQQDQEGGQRPGSRSADASPKLALKGIAQRTLGRALAPKKSALKKDAERDKDKARPKEREWAREGSMGRASTPTDQHPRELKPESATSTPELKKNASLHKGNKGTKKDSASLARSGIPKPGGKGPGAGRGSVVPPGGKDGERGHGAKPAAGLSVHKGQPDSKDSCSSLALSECRASQTVNAGSYGGPLVVNMGTGQQSMPGNAVNVDLPHQQCSHPNMATVAPFMYRSQTDIDSILAETEGFPETLVVSKSLHTSLEYLSGWFMVARRKGLLL</sequence>
<protein>
    <recommendedName>
        <fullName evidence="6">Calponin-homology (CH) domain-containing protein</fullName>
    </recommendedName>
</protein>
<evidence type="ECO:0000313" key="8">
    <source>
        <dbReference type="Proteomes" id="UP001591681"/>
    </source>
</evidence>
<dbReference type="Proteomes" id="UP001591681">
    <property type="component" value="Unassembled WGS sequence"/>
</dbReference>
<gene>
    <name evidence="7" type="ORF">ACEWY4_011248</name>
</gene>
<dbReference type="PANTHER" id="PTHR12784:SF6">
    <property type="entry name" value="NEURON NAVIGATOR 2"/>
    <property type="match status" value="1"/>
</dbReference>
<feature type="region of interest" description="Disordered" evidence="5">
    <location>
        <begin position="10"/>
        <end position="83"/>
    </location>
</feature>
<feature type="region of interest" description="Disordered" evidence="5">
    <location>
        <begin position="680"/>
        <end position="885"/>
    </location>
</feature>
<dbReference type="InterPro" id="IPR001715">
    <property type="entry name" value="CH_dom"/>
</dbReference>
<dbReference type="AlphaFoldDB" id="A0ABD1K487"/>
<evidence type="ECO:0000313" key="7">
    <source>
        <dbReference type="EMBL" id="KAL2093936.1"/>
    </source>
</evidence>
<dbReference type="EMBL" id="JBHFQA010000009">
    <property type="protein sequence ID" value="KAL2093936.1"/>
    <property type="molecule type" value="Genomic_DNA"/>
</dbReference>
<accession>A0ABD1K487</accession>
<dbReference type="Gene3D" id="1.10.418.10">
    <property type="entry name" value="Calponin-like domain"/>
    <property type="match status" value="1"/>
</dbReference>